<name>A0A1S3NB22_SALSA</name>
<feature type="region of interest" description="Disordered" evidence="1">
    <location>
        <begin position="202"/>
        <end position="257"/>
    </location>
</feature>
<gene>
    <name evidence="5" type="primary">LOC106578200</name>
</gene>
<keyword evidence="2" id="KW-1133">Transmembrane helix</keyword>
<keyword evidence="2" id="KW-0812">Transmembrane</keyword>
<reference evidence="5" key="1">
    <citation type="submission" date="2025-08" db="UniProtKB">
        <authorList>
            <consortium name="RefSeq"/>
        </authorList>
    </citation>
    <scope>IDENTIFICATION</scope>
</reference>
<dbReference type="Proteomes" id="UP001652741">
    <property type="component" value="Unplaced"/>
</dbReference>
<feature type="compositionally biased region" description="Low complexity" evidence="1">
    <location>
        <begin position="33"/>
        <end position="107"/>
    </location>
</feature>
<feature type="chain" id="PRO_5010266458" evidence="3">
    <location>
        <begin position="22"/>
        <end position="289"/>
    </location>
</feature>
<evidence type="ECO:0000256" key="3">
    <source>
        <dbReference type="SAM" id="SignalP"/>
    </source>
</evidence>
<sequence>MPSICIQRYVLGLLVLMGSRAVGESSIYINLTSTPTDTPSTASLTPSTASLTPSTASLTPSTANQTPSTASLTPSTASLTPSTASLTPSTASLTPSTANQTAQTTSSGVTALSQSQGRETTTTTETTTSLPVSAYRGSDIAGYVILFLILLAVVCLVVILYILRKKSRRYSFDLQHPGYDHDTPLTCVEQPGTFELNNDQEIRESERECGDEEPHAMSPVANGSAMGAGETRSTGENEGEKQAHGDSDGDSFNNFCATDVTLTPPIERVGFSLDLDLSDKMLLGSSPDL</sequence>
<evidence type="ECO:0000256" key="1">
    <source>
        <dbReference type="SAM" id="MobiDB-lite"/>
    </source>
</evidence>
<dbReference type="GeneID" id="106578200"/>
<dbReference type="OrthoDB" id="10502537at2759"/>
<feature type="compositionally biased region" description="Basic and acidic residues" evidence="1">
    <location>
        <begin position="202"/>
        <end position="215"/>
    </location>
</feature>
<evidence type="ECO:0000313" key="4">
    <source>
        <dbReference type="Proteomes" id="UP001652741"/>
    </source>
</evidence>
<feature type="compositionally biased region" description="Polar residues" evidence="1">
    <location>
        <begin position="108"/>
        <end position="118"/>
    </location>
</feature>
<keyword evidence="3" id="KW-0732">Signal</keyword>
<feature type="compositionally biased region" description="Basic and acidic residues" evidence="1">
    <location>
        <begin position="233"/>
        <end position="247"/>
    </location>
</feature>
<dbReference type="RefSeq" id="XP_014012316.1">
    <property type="nucleotide sequence ID" value="XM_014156841.2"/>
</dbReference>
<evidence type="ECO:0000256" key="2">
    <source>
        <dbReference type="SAM" id="Phobius"/>
    </source>
</evidence>
<keyword evidence="4" id="KW-1185">Reference proteome</keyword>
<feature type="region of interest" description="Disordered" evidence="1">
    <location>
        <begin position="33"/>
        <end position="127"/>
    </location>
</feature>
<feature type="signal peptide" evidence="3">
    <location>
        <begin position="1"/>
        <end position="21"/>
    </location>
</feature>
<dbReference type="AlphaFoldDB" id="A0A1S3NB22"/>
<organism evidence="4 5">
    <name type="scientific">Salmo salar</name>
    <name type="common">Atlantic salmon</name>
    <dbReference type="NCBI Taxonomy" id="8030"/>
    <lineage>
        <taxon>Eukaryota</taxon>
        <taxon>Metazoa</taxon>
        <taxon>Chordata</taxon>
        <taxon>Craniata</taxon>
        <taxon>Vertebrata</taxon>
        <taxon>Euteleostomi</taxon>
        <taxon>Actinopterygii</taxon>
        <taxon>Neopterygii</taxon>
        <taxon>Teleostei</taxon>
        <taxon>Protacanthopterygii</taxon>
        <taxon>Salmoniformes</taxon>
        <taxon>Salmonidae</taxon>
        <taxon>Salmoninae</taxon>
        <taxon>Salmo</taxon>
    </lineage>
</organism>
<accession>A0A1S3NB22</accession>
<evidence type="ECO:0000313" key="5">
    <source>
        <dbReference type="RefSeq" id="XP_014012316.1"/>
    </source>
</evidence>
<feature type="transmembrane region" description="Helical" evidence="2">
    <location>
        <begin position="140"/>
        <end position="163"/>
    </location>
</feature>
<dbReference type="KEGG" id="sasa:106578200"/>
<proteinExistence type="predicted"/>
<protein>
    <submittedName>
        <fullName evidence="5">Uncharacterized protein</fullName>
    </submittedName>
</protein>
<keyword evidence="2" id="KW-0472">Membrane</keyword>